<reference evidence="2" key="1">
    <citation type="submission" date="2022-08" db="EMBL/GenBank/DDBJ databases">
        <authorList>
            <person name="Gutierrez-Valencia J."/>
        </authorList>
    </citation>
    <scope>NUCLEOTIDE SEQUENCE</scope>
</reference>
<gene>
    <name evidence="2" type="ORF">LITE_LOCUS13043</name>
</gene>
<proteinExistence type="predicted"/>
<dbReference type="Gene3D" id="3.30.420.10">
    <property type="entry name" value="Ribonuclease H-like superfamily/Ribonuclease H"/>
    <property type="match status" value="1"/>
</dbReference>
<dbReference type="Pfam" id="PF13456">
    <property type="entry name" value="RVT_3"/>
    <property type="match status" value="1"/>
</dbReference>
<evidence type="ECO:0000259" key="1">
    <source>
        <dbReference type="Pfam" id="PF13456"/>
    </source>
</evidence>
<dbReference type="InterPro" id="IPR053151">
    <property type="entry name" value="RNase_H-like"/>
</dbReference>
<comment type="caution">
    <text evidence="2">The sequence shown here is derived from an EMBL/GenBank/DDBJ whole genome shotgun (WGS) entry which is preliminary data.</text>
</comment>
<dbReference type="PANTHER" id="PTHR47723:SF19">
    <property type="entry name" value="POLYNUCLEOTIDYL TRANSFERASE, RIBONUCLEASE H-LIKE SUPERFAMILY PROTEIN"/>
    <property type="match status" value="1"/>
</dbReference>
<dbReference type="GO" id="GO:0004523">
    <property type="term" value="F:RNA-DNA hybrid ribonuclease activity"/>
    <property type="evidence" value="ECO:0007669"/>
    <property type="project" value="InterPro"/>
</dbReference>
<dbReference type="InterPro" id="IPR002156">
    <property type="entry name" value="RNaseH_domain"/>
</dbReference>
<accession>A0AAV0J8C4</accession>
<sequence length="139" mass="15577">MRGSDGRFLKAFTANLGGGSITRAELAGIVYGLDLAWEQGARKVILQTDSSTAKNLIDKATPSNIHFTQVAVIRQRLNRNWTVRIDHVFREANFATDYLASMGHSQSIGVHILDRPDTKLLYWLMFDRVGGETPRFVRA</sequence>
<dbReference type="AlphaFoldDB" id="A0AAV0J8C4"/>
<dbReference type="InterPro" id="IPR044730">
    <property type="entry name" value="RNase_H-like_dom_plant"/>
</dbReference>
<evidence type="ECO:0000313" key="2">
    <source>
        <dbReference type="EMBL" id="CAI0405948.1"/>
    </source>
</evidence>
<dbReference type="SUPFAM" id="SSF53098">
    <property type="entry name" value="Ribonuclease H-like"/>
    <property type="match status" value="1"/>
</dbReference>
<organism evidence="2 3">
    <name type="scientific">Linum tenue</name>
    <dbReference type="NCBI Taxonomy" id="586396"/>
    <lineage>
        <taxon>Eukaryota</taxon>
        <taxon>Viridiplantae</taxon>
        <taxon>Streptophyta</taxon>
        <taxon>Embryophyta</taxon>
        <taxon>Tracheophyta</taxon>
        <taxon>Spermatophyta</taxon>
        <taxon>Magnoliopsida</taxon>
        <taxon>eudicotyledons</taxon>
        <taxon>Gunneridae</taxon>
        <taxon>Pentapetalae</taxon>
        <taxon>rosids</taxon>
        <taxon>fabids</taxon>
        <taxon>Malpighiales</taxon>
        <taxon>Linaceae</taxon>
        <taxon>Linum</taxon>
    </lineage>
</organism>
<dbReference type="Proteomes" id="UP001154282">
    <property type="component" value="Unassembled WGS sequence"/>
</dbReference>
<keyword evidence="3" id="KW-1185">Reference proteome</keyword>
<dbReference type="GO" id="GO:0003676">
    <property type="term" value="F:nucleic acid binding"/>
    <property type="evidence" value="ECO:0007669"/>
    <property type="project" value="InterPro"/>
</dbReference>
<dbReference type="InterPro" id="IPR036397">
    <property type="entry name" value="RNaseH_sf"/>
</dbReference>
<evidence type="ECO:0000313" key="3">
    <source>
        <dbReference type="Proteomes" id="UP001154282"/>
    </source>
</evidence>
<feature type="domain" description="RNase H type-1" evidence="1">
    <location>
        <begin position="2"/>
        <end position="102"/>
    </location>
</feature>
<name>A0AAV0J8C4_9ROSI</name>
<dbReference type="CDD" id="cd06222">
    <property type="entry name" value="RNase_H_like"/>
    <property type="match status" value="1"/>
</dbReference>
<dbReference type="EMBL" id="CAMGYJ010000004">
    <property type="protein sequence ID" value="CAI0405948.1"/>
    <property type="molecule type" value="Genomic_DNA"/>
</dbReference>
<dbReference type="PANTHER" id="PTHR47723">
    <property type="entry name" value="OS05G0353850 PROTEIN"/>
    <property type="match status" value="1"/>
</dbReference>
<dbReference type="InterPro" id="IPR012337">
    <property type="entry name" value="RNaseH-like_sf"/>
</dbReference>
<protein>
    <recommendedName>
        <fullName evidence="1">RNase H type-1 domain-containing protein</fullName>
    </recommendedName>
</protein>